<evidence type="ECO:0000256" key="1">
    <source>
        <dbReference type="ARBA" id="ARBA00023172"/>
    </source>
</evidence>
<dbReference type="PANTHER" id="PTHR30349">
    <property type="entry name" value="PHAGE INTEGRASE-RELATED"/>
    <property type="match status" value="1"/>
</dbReference>
<feature type="region of interest" description="Disordered" evidence="2">
    <location>
        <begin position="180"/>
        <end position="226"/>
    </location>
</feature>
<comment type="caution">
    <text evidence="4">The sequence shown here is derived from an EMBL/GenBank/DDBJ whole genome shotgun (WGS) entry which is preliminary data.</text>
</comment>
<organism evidence="4 5">
    <name type="scientific">Novipirellula aureliae</name>
    <dbReference type="NCBI Taxonomy" id="2527966"/>
    <lineage>
        <taxon>Bacteria</taxon>
        <taxon>Pseudomonadati</taxon>
        <taxon>Planctomycetota</taxon>
        <taxon>Planctomycetia</taxon>
        <taxon>Pirellulales</taxon>
        <taxon>Pirellulaceae</taxon>
        <taxon>Novipirellula</taxon>
    </lineage>
</organism>
<dbReference type="Pfam" id="PF00589">
    <property type="entry name" value="Phage_integrase"/>
    <property type="match status" value="1"/>
</dbReference>
<keyword evidence="1" id="KW-0233">DNA recombination</keyword>
<dbReference type="RefSeq" id="WP_146601845.1">
    <property type="nucleotide sequence ID" value="NZ_SJPY01000007.1"/>
</dbReference>
<keyword evidence="5" id="KW-1185">Reference proteome</keyword>
<reference evidence="4 5" key="1">
    <citation type="submission" date="2019-02" db="EMBL/GenBank/DDBJ databases">
        <title>Deep-cultivation of Planctomycetes and their phenomic and genomic characterization uncovers novel biology.</title>
        <authorList>
            <person name="Wiegand S."/>
            <person name="Jogler M."/>
            <person name="Boedeker C."/>
            <person name="Pinto D."/>
            <person name="Vollmers J."/>
            <person name="Rivas-Marin E."/>
            <person name="Kohn T."/>
            <person name="Peeters S.H."/>
            <person name="Heuer A."/>
            <person name="Rast P."/>
            <person name="Oberbeckmann S."/>
            <person name="Bunk B."/>
            <person name="Jeske O."/>
            <person name="Meyerdierks A."/>
            <person name="Storesund J.E."/>
            <person name="Kallscheuer N."/>
            <person name="Luecker S."/>
            <person name="Lage O.M."/>
            <person name="Pohl T."/>
            <person name="Merkel B.J."/>
            <person name="Hornburger P."/>
            <person name="Mueller R.-W."/>
            <person name="Bruemmer F."/>
            <person name="Labrenz M."/>
            <person name="Spormann A.M."/>
            <person name="Op Den Camp H."/>
            <person name="Overmann J."/>
            <person name="Amann R."/>
            <person name="Jetten M.S.M."/>
            <person name="Mascher T."/>
            <person name="Medema M.H."/>
            <person name="Devos D.P."/>
            <person name="Kaster A.-K."/>
            <person name="Ovreas L."/>
            <person name="Rohde M."/>
            <person name="Galperin M.Y."/>
            <person name="Jogler C."/>
        </authorList>
    </citation>
    <scope>NUCLEOTIDE SEQUENCE [LARGE SCALE GENOMIC DNA]</scope>
    <source>
        <strain evidence="4 5">Q31b</strain>
    </source>
</reference>
<gene>
    <name evidence="4" type="primary">xerC_6</name>
    <name evidence="4" type="ORF">Q31b_47210</name>
</gene>
<dbReference type="PANTHER" id="PTHR30349:SF64">
    <property type="entry name" value="PROPHAGE INTEGRASE INTD-RELATED"/>
    <property type="match status" value="1"/>
</dbReference>
<dbReference type="InterPro" id="IPR050090">
    <property type="entry name" value="Tyrosine_recombinase_XerCD"/>
</dbReference>
<dbReference type="Gene3D" id="1.10.443.10">
    <property type="entry name" value="Intergrase catalytic core"/>
    <property type="match status" value="1"/>
</dbReference>
<dbReference type="InterPro" id="IPR013762">
    <property type="entry name" value="Integrase-like_cat_sf"/>
</dbReference>
<dbReference type="AlphaFoldDB" id="A0A5C6DMP9"/>
<dbReference type="SUPFAM" id="SSF56349">
    <property type="entry name" value="DNA breaking-rejoining enzymes"/>
    <property type="match status" value="1"/>
</dbReference>
<protein>
    <submittedName>
        <fullName evidence="4">Tyrosine recombinase XerC</fullName>
    </submittedName>
</protein>
<accession>A0A5C6DMP9</accession>
<sequence length="312" mass="35516">MLIRRTKKLYGNTEAAKFGYVQFEAIRQGMVEEGHSRGYVNETMGRLVRVFRWSASRGLVTPTVPQALGMIESLRKGRTKAPDYDPIRPVEPEVIAKTLQHLPEVVADMVRFQQAVGCRPAEVCMIKPCMVDRSNDVWEIHLDQHKTAHKGKQRVIYVGPRGQAILIEYLLRPANQHCFDPRESEKKRRAARTAARKTPPNAGNKVGSVKTKNRKRPPRQSYDTNSYRRAISRACDKAFPVPEGMDEDQAAQWRKNHRWSPNRVRHTFGTEVRRTEGLEAASLLLGHSDLEVTKIYAEKDRQKAIAAARKVG</sequence>
<dbReference type="EMBL" id="SJPY01000007">
    <property type="protein sequence ID" value="TWU37932.1"/>
    <property type="molecule type" value="Genomic_DNA"/>
</dbReference>
<dbReference type="GO" id="GO:0003677">
    <property type="term" value="F:DNA binding"/>
    <property type="evidence" value="ECO:0007669"/>
    <property type="project" value="InterPro"/>
</dbReference>
<proteinExistence type="predicted"/>
<evidence type="ECO:0000256" key="2">
    <source>
        <dbReference type="SAM" id="MobiDB-lite"/>
    </source>
</evidence>
<feature type="domain" description="Tyr recombinase" evidence="3">
    <location>
        <begin position="104"/>
        <end position="301"/>
    </location>
</feature>
<name>A0A5C6DMP9_9BACT</name>
<dbReference type="Proteomes" id="UP000315471">
    <property type="component" value="Unassembled WGS sequence"/>
</dbReference>
<evidence type="ECO:0000259" key="3">
    <source>
        <dbReference type="Pfam" id="PF00589"/>
    </source>
</evidence>
<dbReference type="InterPro" id="IPR011010">
    <property type="entry name" value="DNA_brk_join_enz"/>
</dbReference>
<evidence type="ECO:0000313" key="4">
    <source>
        <dbReference type="EMBL" id="TWU37932.1"/>
    </source>
</evidence>
<dbReference type="GO" id="GO:0006310">
    <property type="term" value="P:DNA recombination"/>
    <property type="evidence" value="ECO:0007669"/>
    <property type="project" value="UniProtKB-KW"/>
</dbReference>
<dbReference type="GO" id="GO:0015074">
    <property type="term" value="P:DNA integration"/>
    <property type="evidence" value="ECO:0007669"/>
    <property type="project" value="InterPro"/>
</dbReference>
<dbReference type="CDD" id="cd00397">
    <property type="entry name" value="DNA_BRE_C"/>
    <property type="match status" value="1"/>
</dbReference>
<evidence type="ECO:0000313" key="5">
    <source>
        <dbReference type="Proteomes" id="UP000315471"/>
    </source>
</evidence>
<dbReference type="InterPro" id="IPR002104">
    <property type="entry name" value="Integrase_catalytic"/>
</dbReference>
<dbReference type="OrthoDB" id="254233at2"/>